<dbReference type="Proteomes" id="UP000182654">
    <property type="component" value="Chromosome I"/>
</dbReference>
<dbReference type="EMBL" id="LT629708">
    <property type="protein sequence ID" value="SDO76504.1"/>
    <property type="molecule type" value="Genomic_DNA"/>
</dbReference>
<name>A0ABY0S3L5_9PSED</name>
<gene>
    <name evidence="1" type="ORF">SAMN04490184_1371</name>
</gene>
<sequence length="36" mass="3828">MLFKNKALILVLLFTVLALSTGANLLASAEQEYSGS</sequence>
<accession>A0ABY0S3L5</accession>
<evidence type="ECO:0000313" key="1">
    <source>
        <dbReference type="EMBL" id="SDO76504.1"/>
    </source>
</evidence>
<evidence type="ECO:0000313" key="2">
    <source>
        <dbReference type="Proteomes" id="UP000182654"/>
    </source>
</evidence>
<keyword evidence="2" id="KW-1185">Reference proteome</keyword>
<organism evidence="1 2">
    <name type="scientific">Pseudomonas extremorientalis</name>
    <dbReference type="NCBI Taxonomy" id="169669"/>
    <lineage>
        <taxon>Bacteria</taxon>
        <taxon>Pseudomonadati</taxon>
        <taxon>Pseudomonadota</taxon>
        <taxon>Gammaproteobacteria</taxon>
        <taxon>Pseudomonadales</taxon>
        <taxon>Pseudomonadaceae</taxon>
        <taxon>Pseudomonas</taxon>
    </lineage>
</organism>
<proteinExistence type="predicted"/>
<protein>
    <submittedName>
        <fullName evidence="1">Uncharacterized protein</fullName>
    </submittedName>
</protein>
<reference evidence="1 2" key="1">
    <citation type="submission" date="2016-10" db="EMBL/GenBank/DDBJ databases">
        <authorList>
            <person name="Varghese N."/>
            <person name="Submissions S."/>
        </authorList>
    </citation>
    <scope>NUCLEOTIDE SEQUENCE [LARGE SCALE GENOMIC DNA]</scope>
    <source>
        <strain evidence="1 2">BS2774</strain>
    </source>
</reference>